<dbReference type="Pfam" id="PF14538">
    <property type="entry name" value="Raptor_N"/>
    <property type="match status" value="1"/>
</dbReference>
<organism evidence="5 6">
    <name type="scientific">Trichomonas vaginalis (strain ATCC PRA-98 / G3)</name>
    <dbReference type="NCBI Taxonomy" id="412133"/>
    <lineage>
        <taxon>Eukaryota</taxon>
        <taxon>Metamonada</taxon>
        <taxon>Parabasalia</taxon>
        <taxon>Trichomonadida</taxon>
        <taxon>Trichomonadidae</taxon>
        <taxon>Trichomonas</taxon>
    </lineage>
</organism>
<dbReference type="InterPro" id="IPR029347">
    <property type="entry name" value="Raptor_N"/>
</dbReference>
<evidence type="ECO:0000256" key="1">
    <source>
        <dbReference type="ARBA" id="ARBA00022574"/>
    </source>
</evidence>
<dbReference type="FunCoup" id="A2E4G0">
    <property type="interactions" value="370"/>
</dbReference>
<dbReference type="SMART" id="SM01302">
    <property type="entry name" value="Raptor_N"/>
    <property type="match status" value="1"/>
</dbReference>
<feature type="compositionally biased region" description="Acidic residues" evidence="3">
    <location>
        <begin position="13"/>
        <end position="23"/>
    </location>
</feature>
<dbReference type="RefSeq" id="XP_001324718.1">
    <property type="nucleotide sequence ID" value="XM_001324683.1"/>
</dbReference>
<dbReference type="SMR" id="A2E4G0"/>
<dbReference type="GO" id="GO:0005737">
    <property type="term" value="C:cytoplasm"/>
    <property type="evidence" value="ECO:0000318"/>
    <property type="project" value="GO_Central"/>
</dbReference>
<dbReference type="GO" id="GO:0071230">
    <property type="term" value="P:cellular response to amino acid stimulus"/>
    <property type="evidence" value="ECO:0000318"/>
    <property type="project" value="GO_Central"/>
</dbReference>
<dbReference type="Gene3D" id="2.130.10.10">
    <property type="entry name" value="YVTN repeat-like/Quinoprotein amine dehydrogenase"/>
    <property type="match status" value="1"/>
</dbReference>
<dbReference type="KEGG" id="tva:4770461"/>
<dbReference type="PANTHER" id="PTHR12848:SF16">
    <property type="entry name" value="REGULATORY-ASSOCIATED PROTEIN OF MTOR"/>
    <property type="match status" value="1"/>
</dbReference>
<dbReference type="InterPro" id="IPR016024">
    <property type="entry name" value="ARM-type_fold"/>
</dbReference>
<dbReference type="InterPro" id="IPR036322">
    <property type="entry name" value="WD40_repeat_dom_sf"/>
</dbReference>
<dbReference type="InterPro" id="IPR004083">
    <property type="entry name" value="Raptor"/>
</dbReference>
<dbReference type="VEuPathDB" id="TrichDB:TVAG_129090"/>
<evidence type="ECO:0000259" key="4">
    <source>
        <dbReference type="SMART" id="SM01302"/>
    </source>
</evidence>
<dbReference type="eggNOG" id="KOG1517">
    <property type="taxonomic scope" value="Eukaryota"/>
</dbReference>
<dbReference type="Proteomes" id="UP000001542">
    <property type="component" value="Unassembled WGS sequence"/>
</dbReference>
<evidence type="ECO:0000313" key="5">
    <source>
        <dbReference type="EMBL" id="EAY12495.1"/>
    </source>
</evidence>
<dbReference type="SUPFAM" id="SSF48371">
    <property type="entry name" value="ARM repeat"/>
    <property type="match status" value="1"/>
</dbReference>
<dbReference type="PANTHER" id="PTHR12848">
    <property type="entry name" value="REGULATORY-ASSOCIATED PROTEIN OF MTOR"/>
    <property type="match status" value="1"/>
</dbReference>
<dbReference type="SUPFAM" id="SSF50978">
    <property type="entry name" value="WD40 repeat-like"/>
    <property type="match status" value="1"/>
</dbReference>
<protein>
    <recommendedName>
        <fullName evidence="4">Raptor N-terminal CASPase-like domain-containing protein</fullName>
    </recommendedName>
</protein>
<dbReference type="GO" id="GO:0031929">
    <property type="term" value="P:TOR signaling"/>
    <property type="evidence" value="ECO:0000318"/>
    <property type="project" value="GO_Central"/>
</dbReference>
<dbReference type="FunFam" id="2.130.10.10:FF:003652">
    <property type="entry name" value="Uncharacterized protein"/>
    <property type="match status" value="1"/>
</dbReference>
<sequence>MHRTENMKFNEQSDYDYSEGETSEDMKLQGNSLLNAKSSSLFSSQNGLRQPIEKQLEMIDPYFGGNNLQNVFTFINSLDKIATLRKEKELIDPDPDPIECVIFSMTRPIQYKLLQSDYINSRPPIFAWSLSTSSIDPKSLYSVYKSAYQNLRNQIRFAANCPPSSEKLAQISQIRRDIPTGRIIFQYVGFGYPTITAEHIYASDPLTFQPSPVTLKTIFSGLKPPSWYIFDCDNAAAVLPTFQKISKKNQEKYMSVPTSPIVQTTAYIRQVDWTDYYCMCATDVGEELPIDTRLPRDLFSSILMSPVPTAILFHIIHYYSLSFPNPDELLSYIKNIFTFESHDHAQLSSILSATIDAIAAQTLPPNMFTKLFRKEKITSLFFRNFVLARYLLHDFNVHPQIHPQLPVMNRNPMWKQWTSAADLWITSTQTPRPPLSTDFFSSCLTSLQSLLKSNREDEATLPLLTVACHAPFSDQSCSHAFSLLAKYASCGTEYASRLVTPFLYGQSAQRLTEFGPEAHHIVFLLLLLANEDSKLVTEISPLSDFSKLTSNLFNDEIKEETRGLICAFLVISLDRVKSVRQIICTKPFMTNLFNAMKKSGPFLLTWLLILIAVSFADSPIESSLIQDFPLQLQIAAALHHDAYEVRASSVLALSSFLQQNDEFTNSVLLLHVSTTISDLSMHVRFALLEFVYKYLEFNHKSIVRFYDQQLCSTKFDTYKNLISSFLSKNKTILPIHKFTILAKEIDEIAKSDDFQKIASNLLVVIIQKLSKDALPKISQRGQILYQNTLKMLDGKQDYEDEENEEDIPQISSHLMQVCTSALFTEPRNRSGSFTRTRRYTRDYGNFDLNSAHLQLRAECNLPSPARCSTVVPGGLSIAVSCQDEVFRIYDETLQSHRDFNVGNVVSCCAIFIRSSTNVATLSDEGVCSIIDAHSGIITQQWCVEPSRAKDTGFIHSKGKYLFIVRGNGRISAWDASIGLLLGEYSFMDCKAKVSAMYSHATLEGLVIVGFENGSVRAFDTKQGVEKQLQMNLDSKIVSITGSNSGLIYCACENGRTLVYDAKTNVMNTCGNKYTPGIAQFSVHKKDPFFVLSPPNLRPFVCRDDLSVTHELQSPVEPGSTFVMSEEYPVVFFFGHSGDVHSYNLIQ</sequence>
<name>A2E4G0_TRIV3</name>
<dbReference type="GO" id="GO:0030674">
    <property type="term" value="F:protein-macromolecule adaptor activity"/>
    <property type="evidence" value="ECO:0000318"/>
    <property type="project" value="GO_Central"/>
</dbReference>
<dbReference type="AlphaFoldDB" id="A2E4G0"/>
<keyword evidence="2" id="KW-0677">Repeat</keyword>
<reference evidence="5" key="1">
    <citation type="submission" date="2006-10" db="EMBL/GenBank/DDBJ databases">
        <authorList>
            <person name="Amadeo P."/>
            <person name="Zhao Q."/>
            <person name="Wortman J."/>
            <person name="Fraser-Liggett C."/>
            <person name="Carlton J."/>
        </authorList>
    </citation>
    <scope>NUCLEOTIDE SEQUENCE</scope>
    <source>
        <strain evidence="5">G3</strain>
    </source>
</reference>
<accession>A2E4G0</accession>
<dbReference type="GO" id="GO:0009267">
    <property type="term" value="P:cellular response to starvation"/>
    <property type="evidence" value="ECO:0000318"/>
    <property type="project" value="GO_Central"/>
</dbReference>
<feature type="region of interest" description="Disordered" evidence="3">
    <location>
        <begin position="1"/>
        <end position="26"/>
    </location>
</feature>
<gene>
    <name evidence="5" type="ORF">TVAG_129090</name>
</gene>
<reference evidence="5" key="2">
    <citation type="journal article" date="2007" name="Science">
        <title>Draft genome sequence of the sexually transmitted pathogen Trichomonas vaginalis.</title>
        <authorList>
            <person name="Carlton J.M."/>
            <person name="Hirt R.P."/>
            <person name="Silva J.C."/>
            <person name="Delcher A.L."/>
            <person name="Schatz M."/>
            <person name="Zhao Q."/>
            <person name="Wortman J.R."/>
            <person name="Bidwell S.L."/>
            <person name="Alsmark U.C.M."/>
            <person name="Besteiro S."/>
            <person name="Sicheritz-Ponten T."/>
            <person name="Noel C.J."/>
            <person name="Dacks J.B."/>
            <person name="Foster P.G."/>
            <person name="Simillion C."/>
            <person name="Van de Peer Y."/>
            <person name="Miranda-Saavedra D."/>
            <person name="Barton G.J."/>
            <person name="Westrop G.D."/>
            <person name="Mueller S."/>
            <person name="Dessi D."/>
            <person name="Fiori P.L."/>
            <person name="Ren Q."/>
            <person name="Paulsen I."/>
            <person name="Zhang H."/>
            <person name="Bastida-Corcuera F.D."/>
            <person name="Simoes-Barbosa A."/>
            <person name="Brown M.T."/>
            <person name="Hayes R.D."/>
            <person name="Mukherjee M."/>
            <person name="Okumura C.Y."/>
            <person name="Schneider R."/>
            <person name="Smith A.J."/>
            <person name="Vanacova S."/>
            <person name="Villalvazo M."/>
            <person name="Haas B.J."/>
            <person name="Pertea M."/>
            <person name="Feldblyum T.V."/>
            <person name="Utterback T.R."/>
            <person name="Shu C.L."/>
            <person name="Osoegawa K."/>
            <person name="de Jong P.J."/>
            <person name="Hrdy I."/>
            <person name="Horvathova L."/>
            <person name="Zubacova Z."/>
            <person name="Dolezal P."/>
            <person name="Malik S.B."/>
            <person name="Logsdon J.M. Jr."/>
            <person name="Henze K."/>
            <person name="Gupta A."/>
            <person name="Wang C.C."/>
            <person name="Dunne R.L."/>
            <person name="Upcroft J.A."/>
            <person name="Upcroft P."/>
            <person name="White O."/>
            <person name="Salzberg S.L."/>
            <person name="Tang P."/>
            <person name="Chiu C.-H."/>
            <person name="Lee Y.-S."/>
            <person name="Embley T.M."/>
            <person name="Coombs G.H."/>
            <person name="Mottram J.C."/>
            <person name="Tachezy J."/>
            <person name="Fraser-Liggett C.M."/>
            <person name="Johnson P.J."/>
        </authorList>
    </citation>
    <scope>NUCLEOTIDE SEQUENCE [LARGE SCALE GENOMIC DNA]</scope>
    <source>
        <strain evidence="5">G3</strain>
    </source>
</reference>
<evidence type="ECO:0000313" key="6">
    <source>
        <dbReference type="Proteomes" id="UP000001542"/>
    </source>
</evidence>
<keyword evidence="6" id="KW-1185">Reference proteome</keyword>
<dbReference type="OrthoDB" id="10262360at2759"/>
<keyword evidence="1" id="KW-0853">WD repeat</keyword>
<dbReference type="InParanoid" id="A2E4G0"/>
<dbReference type="VEuPathDB" id="TrichDB:TVAGG3_0018900"/>
<dbReference type="GO" id="GO:0030307">
    <property type="term" value="P:positive regulation of cell growth"/>
    <property type="evidence" value="ECO:0000318"/>
    <property type="project" value="GO_Central"/>
</dbReference>
<feature type="domain" description="Raptor N-terminal CASPase-like" evidence="4">
    <location>
        <begin position="94"/>
        <end position="243"/>
    </location>
</feature>
<dbReference type="GO" id="GO:0010506">
    <property type="term" value="P:regulation of autophagy"/>
    <property type="evidence" value="ECO:0000318"/>
    <property type="project" value="GO_Central"/>
</dbReference>
<dbReference type="EMBL" id="DS113301">
    <property type="protein sequence ID" value="EAY12495.1"/>
    <property type="molecule type" value="Genomic_DNA"/>
</dbReference>
<proteinExistence type="predicted"/>
<dbReference type="InterPro" id="IPR015943">
    <property type="entry name" value="WD40/YVTN_repeat-like_dom_sf"/>
</dbReference>
<evidence type="ECO:0000256" key="3">
    <source>
        <dbReference type="SAM" id="MobiDB-lite"/>
    </source>
</evidence>
<dbReference type="STRING" id="5722.A2E4G0"/>
<evidence type="ECO:0000256" key="2">
    <source>
        <dbReference type="ARBA" id="ARBA00022737"/>
    </source>
</evidence>
<dbReference type="GO" id="GO:0031931">
    <property type="term" value="C:TORC1 complex"/>
    <property type="evidence" value="ECO:0000318"/>
    <property type="project" value="GO_Central"/>
</dbReference>